<name>A0ABU4FQS2_9ACTN</name>
<evidence type="ECO:0000313" key="2">
    <source>
        <dbReference type="EMBL" id="MDV7222353.1"/>
    </source>
</evidence>
<dbReference type="EMBL" id="JAWMAJ010000221">
    <property type="protein sequence ID" value="MDV7222353.1"/>
    <property type="molecule type" value="Genomic_DNA"/>
</dbReference>
<dbReference type="InterPro" id="IPR007278">
    <property type="entry name" value="DUF397"/>
</dbReference>
<accession>A0ABU4FQS2</accession>
<protein>
    <submittedName>
        <fullName evidence="2">DUF397 domain-containing protein</fullName>
    </submittedName>
</protein>
<comment type="caution">
    <text evidence="2">The sequence shown here is derived from an EMBL/GenBank/DDBJ whole genome shotgun (WGS) entry which is preliminary data.</text>
</comment>
<dbReference type="Proteomes" id="UP001187346">
    <property type="component" value="Unassembled WGS sequence"/>
</dbReference>
<dbReference type="Pfam" id="PF04149">
    <property type="entry name" value="DUF397"/>
    <property type="match status" value="1"/>
</dbReference>
<evidence type="ECO:0000259" key="1">
    <source>
        <dbReference type="Pfam" id="PF04149"/>
    </source>
</evidence>
<feature type="domain" description="DUF397" evidence="1">
    <location>
        <begin position="36"/>
        <end position="86"/>
    </location>
</feature>
<sequence>MTGELALIAHIEEKQRHMSDIPNPDLRSFDLTTAIWRKASASGGEGSCVEVAQLPGGDRAVRDSKDPRRGFLRFTAAEWAAFRAGALGGHADYD</sequence>
<gene>
    <name evidence="2" type="ORF">R5A26_41120</name>
</gene>
<proteinExistence type="predicted"/>
<reference evidence="2 3" key="1">
    <citation type="submission" date="2023-10" db="EMBL/GenBank/DDBJ databases">
        <title>Characterization of rhizosphere-enriched actinobacteria from wheat plants lab-grown on chernevaya soil.</title>
        <authorList>
            <person name="Tikhonova E.N."/>
            <person name="Konopkin A."/>
            <person name="Kravchenko I.K."/>
        </authorList>
    </citation>
    <scope>NUCLEOTIDE SEQUENCE [LARGE SCALE GENOMIC DNA]</scope>
    <source>
        <strain evidence="2 3">RR29</strain>
    </source>
</reference>
<organism evidence="2 3">
    <name type="scientific">Streptomyces prunicolor</name>
    <dbReference type="NCBI Taxonomy" id="67348"/>
    <lineage>
        <taxon>Bacteria</taxon>
        <taxon>Bacillati</taxon>
        <taxon>Actinomycetota</taxon>
        <taxon>Actinomycetes</taxon>
        <taxon>Kitasatosporales</taxon>
        <taxon>Streptomycetaceae</taxon>
        <taxon>Streptomyces</taxon>
    </lineage>
</organism>
<dbReference type="RefSeq" id="WP_317775211.1">
    <property type="nucleotide sequence ID" value="NZ_JAWMAJ010000221.1"/>
</dbReference>
<keyword evidence="3" id="KW-1185">Reference proteome</keyword>
<evidence type="ECO:0000313" key="3">
    <source>
        <dbReference type="Proteomes" id="UP001187346"/>
    </source>
</evidence>